<dbReference type="PROSITE" id="PS01129">
    <property type="entry name" value="PSI_RLU"/>
    <property type="match status" value="1"/>
</dbReference>
<dbReference type="Proteomes" id="UP001214854">
    <property type="component" value="Unassembled WGS sequence"/>
</dbReference>
<dbReference type="PANTHER" id="PTHR21600">
    <property type="entry name" value="MITOCHONDRIAL RNA PSEUDOURIDINE SYNTHASE"/>
    <property type="match status" value="1"/>
</dbReference>
<dbReference type="Gene3D" id="3.30.2350.10">
    <property type="entry name" value="Pseudouridine synthase"/>
    <property type="match status" value="1"/>
</dbReference>
<evidence type="ECO:0000313" key="5">
    <source>
        <dbReference type="Proteomes" id="UP001214854"/>
    </source>
</evidence>
<accession>A0ABT5HV44</accession>
<reference evidence="4 5" key="1">
    <citation type="submission" date="2023-01" db="EMBL/GenBank/DDBJ databases">
        <title>Novel species of the genus Asticcacaulis isolated from rivers.</title>
        <authorList>
            <person name="Lu H."/>
        </authorList>
    </citation>
    <scope>NUCLEOTIDE SEQUENCE [LARGE SCALE GENOMIC DNA]</scope>
    <source>
        <strain evidence="4 5">BYS171W</strain>
    </source>
</reference>
<gene>
    <name evidence="4" type="ORF">PQU92_11625</name>
</gene>
<dbReference type="InterPro" id="IPR020103">
    <property type="entry name" value="PsdUridine_synth_cat_dom_sf"/>
</dbReference>
<dbReference type="EMBL" id="JAQQKX010000009">
    <property type="protein sequence ID" value="MDC7683928.1"/>
    <property type="molecule type" value="Genomic_DNA"/>
</dbReference>
<evidence type="ECO:0000256" key="2">
    <source>
        <dbReference type="SAM" id="MobiDB-lite"/>
    </source>
</evidence>
<name>A0ABT5HV44_9CAUL</name>
<feature type="domain" description="Pseudouridine synthase RsuA/RluA-like" evidence="3">
    <location>
        <begin position="79"/>
        <end position="229"/>
    </location>
</feature>
<dbReference type="InterPro" id="IPR006224">
    <property type="entry name" value="PsdUridine_synth_RluA-like_CS"/>
</dbReference>
<dbReference type="InterPro" id="IPR050188">
    <property type="entry name" value="RluA_PseudoU_synthase"/>
</dbReference>
<organism evidence="4 5">
    <name type="scientific">Asticcacaulis aquaticus</name>
    <dbReference type="NCBI Taxonomy" id="2984212"/>
    <lineage>
        <taxon>Bacteria</taxon>
        <taxon>Pseudomonadati</taxon>
        <taxon>Pseudomonadota</taxon>
        <taxon>Alphaproteobacteria</taxon>
        <taxon>Caulobacterales</taxon>
        <taxon>Caulobacteraceae</taxon>
        <taxon>Asticcacaulis</taxon>
    </lineage>
</organism>
<comment type="similarity">
    <text evidence="1">Belongs to the pseudouridine synthase RluA family.</text>
</comment>
<dbReference type="CDD" id="cd02869">
    <property type="entry name" value="PseudoU_synth_RluA_like"/>
    <property type="match status" value="1"/>
</dbReference>
<evidence type="ECO:0000259" key="3">
    <source>
        <dbReference type="Pfam" id="PF00849"/>
    </source>
</evidence>
<keyword evidence="5" id="KW-1185">Reference proteome</keyword>
<feature type="region of interest" description="Disordered" evidence="2">
    <location>
        <begin position="1"/>
        <end position="52"/>
    </location>
</feature>
<dbReference type="RefSeq" id="WP_272748390.1">
    <property type="nucleotide sequence ID" value="NZ_JAQQKX010000009.1"/>
</dbReference>
<sequence length="295" mass="32322">MTPRKTFTEKSIAKFNRKKASRNSPQHAEAVARREANGGRPKQVPKHPKAIDRPITLPQEAIEWVKSMLVYEDAAIMGFNKPSNLSSQGGRGDFHNLDDLLWAFARSNGKKPRLLHRLDRDTSGIILAAKTKPGAAFMGKAIAGRDVHKTYLCVVGNPHKLADSGVIDVPLRREEIGKEAYSRVCDADHPDAQTAKTTYRVLDRTDTSALVLCEPFTGRMHQIRVHLAHLGAPIAGDVRYGGALSLDGTRVPRLMLHARAIEFPHPDGGRKTLEAPLNDDIQALCAALGLTVSGR</sequence>
<dbReference type="InterPro" id="IPR006145">
    <property type="entry name" value="PsdUridine_synth_RsuA/RluA"/>
</dbReference>
<comment type="caution">
    <text evidence="4">The sequence shown here is derived from an EMBL/GenBank/DDBJ whole genome shotgun (WGS) entry which is preliminary data.</text>
</comment>
<evidence type="ECO:0000256" key="1">
    <source>
        <dbReference type="ARBA" id="ARBA00010876"/>
    </source>
</evidence>
<protein>
    <submittedName>
        <fullName evidence="4">RluA family pseudouridine synthase</fullName>
    </submittedName>
</protein>
<dbReference type="SUPFAM" id="SSF55120">
    <property type="entry name" value="Pseudouridine synthase"/>
    <property type="match status" value="1"/>
</dbReference>
<dbReference type="Pfam" id="PF00849">
    <property type="entry name" value="PseudoU_synth_2"/>
    <property type="match status" value="1"/>
</dbReference>
<feature type="compositionally biased region" description="Basic and acidic residues" evidence="2">
    <location>
        <begin position="1"/>
        <end position="12"/>
    </location>
</feature>
<proteinExistence type="inferred from homology"/>
<dbReference type="PANTHER" id="PTHR21600:SF87">
    <property type="entry name" value="RNA PSEUDOURIDYLATE SYNTHASE DOMAIN-CONTAINING PROTEIN 1"/>
    <property type="match status" value="1"/>
</dbReference>
<evidence type="ECO:0000313" key="4">
    <source>
        <dbReference type="EMBL" id="MDC7683928.1"/>
    </source>
</evidence>